<dbReference type="PANTHER" id="PTHR33384">
    <property type="entry name" value="EXPRESSED PROTEIN"/>
    <property type="match status" value="1"/>
</dbReference>
<organism evidence="1 2">
    <name type="scientific">Aristolochia fimbriata</name>
    <name type="common">White veined hardy Dutchman's pipe vine</name>
    <dbReference type="NCBI Taxonomy" id="158543"/>
    <lineage>
        <taxon>Eukaryota</taxon>
        <taxon>Viridiplantae</taxon>
        <taxon>Streptophyta</taxon>
        <taxon>Embryophyta</taxon>
        <taxon>Tracheophyta</taxon>
        <taxon>Spermatophyta</taxon>
        <taxon>Magnoliopsida</taxon>
        <taxon>Magnoliidae</taxon>
        <taxon>Piperales</taxon>
        <taxon>Aristolochiaceae</taxon>
        <taxon>Aristolochia</taxon>
    </lineage>
</organism>
<accession>A0AAV7EEZ1</accession>
<dbReference type="EMBL" id="JAINDJ010000005">
    <property type="protein sequence ID" value="KAG9447313.1"/>
    <property type="molecule type" value="Genomic_DNA"/>
</dbReference>
<sequence>MDNLKRLVAVEQIQLDNAAMMCTLDAKPNHQSSKVNSGPEEVIICPAPLRPSRSPYVVDNLNRFCCTPKSSLSIQRGGTGLEFLDCIWNKDDLEDDVDGGSNCKGFFCGSPPVRTHNPLVHDVQFVRGGISIMATASPSGASIGRAERVPCGASSFSGKSKPVVRIEGFSCSGSEPHCVVPALA</sequence>
<gene>
    <name evidence="1" type="ORF">H6P81_013441</name>
</gene>
<evidence type="ECO:0000313" key="1">
    <source>
        <dbReference type="EMBL" id="KAG9447313.1"/>
    </source>
</evidence>
<comment type="caution">
    <text evidence="1">The sequence shown here is derived from an EMBL/GenBank/DDBJ whole genome shotgun (WGS) entry which is preliminary data.</text>
</comment>
<protein>
    <submittedName>
        <fullName evidence="1">Uncharacterized protein</fullName>
    </submittedName>
</protein>
<dbReference type="PANTHER" id="PTHR33384:SF27">
    <property type="entry name" value="OS05G0102500 PROTEIN"/>
    <property type="match status" value="1"/>
</dbReference>
<evidence type="ECO:0000313" key="2">
    <source>
        <dbReference type="Proteomes" id="UP000825729"/>
    </source>
</evidence>
<dbReference type="AlphaFoldDB" id="A0AAV7EEZ1"/>
<name>A0AAV7EEZ1_ARIFI</name>
<keyword evidence="2" id="KW-1185">Reference proteome</keyword>
<proteinExistence type="predicted"/>
<reference evidence="1 2" key="1">
    <citation type="submission" date="2021-07" db="EMBL/GenBank/DDBJ databases">
        <title>The Aristolochia fimbriata genome: insights into angiosperm evolution, floral development and chemical biosynthesis.</title>
        <authorList>
            <person name="Jiao Y."/>
        </authorList>
    </citation>
    <scope>NUCLEOTIDE SEQUENCE [LARGE SCALE GENOMIC DNA]</scope>
    <source>
        <strain evidence="1">IBCAS-2021</strain>
        <tissue evidence="1">Leaf</tissue>
    </source>
</reference>
<dbReference type="Proteomes" id="UP000825729">
    <property type="component" value="Unassembled WGS sequence"/>
</dbReference>